<feature type="domain" description="Ketoreductase" evidence="2">
    <location>
        <begin position="5"/>
        <end position="185"/>
    </location>
</feature>
<dbReference type="NCBIfam" id="NF009466">
    <property type="entry name" value="PRK12826.1-2"/>
    <property type="match status" value="1"/>
</dbReference>
<comment type="similarity">
    <text evidence="1">Belongs to the short-chain dehydrogenases/reductases (SDR) family.</text>
</comment>
<keyword evidence="3" id="KW-0560">Oxidoreductase</keyword>
<dbReference type="InterPro" id="IPR002347">
    <property type="entry name" value="SDR_fam"/>
</dbReference>
<dbReference type="InterPro" id="IPR036291">
    <property type="entry name" value="NAD(P)-bd_dom_sf"/>
</dbReference>
<dbReference type="PRINTS" id="PR00080">
    <property type="entry name" value="SDRFAMILY"/>
</dbReference>
<name>A0ABZ0LXQ3_9ACTN</name>
<organism evidence="3 4">
    <name type="scientific">Streptomyces solicathayae</name>
    <dbReference type="NCBI Taxonomy" id="3081768"/>
    <lineage>
        <taxon>Bacteria</taxon>
        <taxon>Bacillati</taxon>
        <taxon>Actinomycetota</taxon>
        <taxon>Actinomycetes</taxon>
        <taxon>Kitasatosporales</taxon>
        <taxon>Streptomycetaceae</taxon>
        <taxon>Streptomyces</taxon>
    </lineage>
</organism>
<evidence type="ECO:0000259" key="2">
    <source>
        <dbReference type="SMART" id="SM00822"/>
    </source>
</evidence>
<evidence type="ECO:0000313" key="3">
    <source>
        <dbReference type="EMBL" id="WOX24237.1"/>
    </source>
</evidence>
<protein>
    <submittedName>
        <fullName evidence="3">3-oxoacyl-ACP reductase FabG</fullName>
        <ecNumber evidence="3">1.1.1.100</ecNumber>
    </submittedName>
</protein>
<dbReference type="PANTHER" id="PTHR42879">
    <property type="entry name" value="3-OXOACYL-(ACYL-CARRIER-PROTEIN) REDUCTASE"/>
    <property type="match status" value="1"/>
</dbReference>
<evidence type="ECO:0000256" key="1">
    <source>
        <dbReference type="ARBA" id="ARBA00006484"/>
    </source>
</evidence>
<dbReference type="SMART" id="SM00822">
    <property type="entry name" value="PKS_KR"/>
    <property type="match status" value="1"/>
</dbReference>
<dbReference type="InterPro" id="IPR057326">
    <property type="entry name" value="KR_dom"/>
</dbReference>
<dbReference type="PROSITE" id="PS00061">
    <property type="entry name" value="ADH_SHORT"/>
    <property type="match status" value="1"/>
</dbReference>
<dbReference type="Pfam" id="PF13561">
    <property type="entry name" value="adh_short_C2"/>
    <property type="match status" value="1"/>
</dbReference>
<dbReference type="InterPro" id="IPR020904">
    <property type="entry name" value="Sc_DH/Rdtase_CS"/>
</dbReference>
<dbReference type="EMBL" id="CP137573">
    <property type="protein sequence ID" value="WOX24237.1"/>
    <property type="molecule type" value="Genomic_DNA"/>
</dbReference>
<keyword evidence="4" id="KW-1185">Reference proteome</keyword>
<dbReference type="PRINTS" id="PR00081">
    <property type="entry name" value="GDHRDH"/>
</dbReference>
<dbReference type="EC" id="1.1.1.100" evidence="3"/>
<proteinExistence type="inferred from homology"/>
<dbReference type="RefSeq" id="WP_318106688.1">
    <property type="nucleotide sequence ID" value="NZ_CP137573.1"/>
</dbReference>
<dbReference type="Gene3D" id="3.40.50.720">
    <property type="entry name" value="NAD(P)-binding Rossmann-like Domain"/>
    <property type="match status" value="1"/>
</dbReference>
<accession>A0ABZ0LXQ3</accession>
<reference evidence="3 4" key="1">
    <citation type="submission" date="2023-10" db="EMBL/GenBank/DDBJ databases">
        <title>The genome sequence of Streptomyces sp. HUAS YS2.</title>
        <authorList>
            <person name="Mo P."/>
        </authorList>
    </citation>
    <scope>NUCLEOTIDE SEQUENCE [LARGE SCALE GENOMIC DNA]</scope>
    <source>
        <strain evidence="3 4">HUAS YS2</strain>
    </source>
</reference>
<dbReference type="InterPro" id="IPR050259">
    <property type="entry name" value="SDR"/>
</dbReference>
<evidence type="ECO:0000313" key="4">
    <source>
        <dbReference type="Proteomes" id="UP001301731"/>
    </source>
</evidence>
<dbReference type="SUPFAM" id="SSF51735">
    <property type="entry name" value="NAD(P)-binding Rossmann-fold domains"/>
    <property type="match status" value="1"/>
</dbReference>
<gene>
    <name evidence="3" type="primary">fabG</name>
    <name evidence="3" type="ORF">R2D22_23810</name>
</gene>
<sequence>MQERRCALVTGGSRGIGRAIAVRLARSGYDIGFCSRSADEAALETARLVAEAGAAVHHAVCDVTDAEAVRAFVAGAEEKLGAPYAVVNSAGVLRDRPMALMSAQDWHSVVGTSLDGAFNVCRSVVRGMITRRAGAVVNVSSVIGVYGNPGQTNYATAKAGLNGLTRALAKEVAPYGVRVNAVAPGFIETDMLDGMTAKAREAALGKVAMGRFGSAESVAELVAFLVSDAADYVTGQVVQIDGGIAL</sequence>
<dbReference type="PANTHER" id="PTHR42879:SF2">
    <property type="entry name" value="3-OXOACYL-[ACYL-CARRIER-PROTEIN] REDUCTASE FABG"/>
    <property type="match status" value="1"/>
</dbReference>
<dbReference type="Proteomes" id="UP001301731">
    <property type="component" value="Chromosome"/>
</dbReference>
<dbReference type="GO" id="GO:0004316">
    <property type="term" value="F:3-oxoacyl-[acyl-carrier-protein] reductase (NADPH) activity"/>
    <property type="evidence" value="ECO:0007669"/>
    <property type="project" value="UniProtKB-EC"/>
</dbReference>